<evidence type="ECO:0008006" key="5">
    <source>
        <dbReference type="Google" id="ProtNLM"/>
    </source>
</evidence>
<feature type="region of interest" description="Disordered" evidence="2">
    <location>
        <begin position="603"/>
        <end position="652"/>
    </location>
</feature>
<reference evidence="3 4" key="1">
    <citation type="submission" date="2023-09" db="EMBL/GenBank/DDBJ databases">
        <title>Genomes of two closely related lineages of the louse Polyplax serrata with different host specificities.</title>
        <authorList>
            <person name="Martinu J."/>
            <person name="Tarabai H."/>
            <person name="Stefka J."/>
            <person name="Hypsa V."/>
        </authorList>
    </citation>
    <scope>NUCLEOTIDE SEQUENCE [LARGE SCALE GENOMIC DNA]</scope>
    <source>
        <strain evidence="3">98ZLc_SE</strain>
    </source>
</reference>
<dbReference type="Pfam" id="PF16045">
    <property type="entry name" value="LisH_2"/>
    <property type="match status" value="1"/>
</dbReference>
<feature type="coiled-coil region" evidence="1">
    <location>
        <begin position="457"/>
        <end position="484"/>
    </location>
</feature>
<accession>A0ABR1B6W4</accession>
<protein>
    <recommendedName>
        <fullName evidence="5">LisH domain-containing protein</fullName>
    </recommendedName>
</protein>
<organism evidence="3 4">
    <name type="scientific">Polyplax serrata</name>
    <name type="common">Common mouse louse</name>
    <dbReference type="NCBI Taxonomy" id="468196"/>
    <lineage>
        <taxon>Eukaryota</taxon>
        <taxon>Metazoa</taxon>
        <taxon>Ecdysozoa</taxon>
        <taxon>Arthropoda</taxon>
        <taxon>Hexapoda</taxon>
        <taxon>Insecta</taxon>
        <taxon>Pterygota</taxon>
        <taxon>Neoptera</taxon>
        <taxon>Paraneoptera</taxon>
        <taxon>Psocodea</taxon>
        <taxon>Troctomorpha</taxon>
        <taxon>Phthiraptera</taxon>
        <taxon>Anoplura</taxon>
        <taxon>Polyplacidae</taxon>
        <taxon>Polyplax</taxon>
    </lineage>
</organism>
<evidence type="ECO:0000256" key="1">
    <source>
        <dbReference type="SAM" id="Coils"/>
    </source>
</evidence>
<gene>
    <name evidence="3" type="ORF">RUM44_007557</name>
</gene>
<feature type="compositionally biased region" description="Polar residues" evidence="2">
    <location>
        <begin position="643"/>
        <end position="652"/>
    </location>
</feature>
<keyword evidence="1" id="KW-0175">Coiled coil</keyword>
<name>A0ABR1B6W4_POLSC</name>
<proteinExistence type="predicted"/>
<evidence type="ECO:0000313" key="3">
    <source>
        <dbReference type="EMBL" id="KAK6637143.1"/>
    </source>
</evidence>
<feature type="compositionally biased region" description="Basic and acidic residues" evidence="2">
    <location>
        <begin position="613"/>
        <end position="622"/>
    </location>
</feature>
<feature type="coiled-coil region" evidence="1">
    <location>
        <begin position="341"/>
        <end position="403"/>
    </location>
</feature>
<dbReference type="EMBL" id="JAWJWF010000002">
    <property type="protein sequence ID" value="KAK6637143.1"/>
    <property type="molecule type" value="Genomic_DNA"/>
</dbReference>
<comment type="caution">
    <text evidence="3">The sequence shown here is derived from an EMBL/GenBank/DDBJ whole genome shotgun (WGS) entry which is preliminary data.</text>
</comment>
<evidence type="ECO:0000313" key="4">
    <source>
        <dbReference type="Proteomes" id="UP001359485"/>
    </source>
</evidence>
<dbReference type="Proteomes" id="UP001359485">
    <property type="component" value="Unassembled WGS sequence"/>
</dbReference>
<dbReference type="PROSITE" id="PS50896">
    <property type="entry name" value="LISH"/>
    <property type="match status" value="1"/>
</dbReference>
<keyword evidence="4" id="KW-1185">Reference proteome</keyword>
<feature type="compositionally biased region" description="Polar residues" evidence="2">
    <location>
        <begin position="603"/>
        <end position="612"/>
    </location>
</feature>
<dbReference type="InterPro" id="IPR006594">
    <property type="entry name" value="LisH"/>
</dbReference>
<sequence>MLVLLLSPPQEQQKKRKKKSTECDCFTKMNLKKVKTTGKTNFQQELDKWFKSRGIISDLRSHLRHLMVTALQNADLTPKSWDESSPKVQALNMLVAEYLFRKKCHYTLSVFASEVPAVSGFSAAAGKKSDSSQFDECLRRSGNGFQKYQLEEICNALGLPPCPSTVDRLKNSYFRDTDDRSLLELLLHTMLEMRAKLDVQQTIESRINLGKGFLSRKWTSDIADILLNENIEPVKMIEIQKSIASVTETEVKNIAQEERGRQMRVLIEREKRIQEYLRDYEENLLGKLLEAEKGLTLQKDLIDEQFAERKKYLFKMAVEWKETHEEIIRLANNFYTINNENLLLRKLVEELKIENGNLKNQEKSQREKINSLEEEIREMSFKWKEAKEANASLKRQIQVLSNKRHAKESSSEVHFKQAGCADVQNGGADYVMRTFSNSPEDNEDNFLQEKTYSDGIVTLARKKVQVLEEELNRINKNYFDYKNKYSVGTVSDSDISLRSSIESEKKEKEDTECVMRMERFCQTDRNNSPFRNVTQKGKNKCKVTCDGPVGQSLKKTERGIMHKIKLKSPTKRQLENREIFLRNRKLLEDFEKVSKCILTMSTESNSSSFGSQENRKECEKGNGESNGLQIDRSTNSHHKTTFIDDTTSSEGA</sequence>
<feature type="compositionally biased region" description="Polar residues" evidence="2">
    <location>
        <begin position="623"/>
        <end position="633"/>
    </location>
</feature>
<evidence type="ECO:0000256" key="2">
    <source>
        <dbReference type="SAM" id="MobiDB-lite"/>
    </source>
</evidence>